<protein>
    <submittedName>
        <fullName evidence="4">FAD-dependent oxidoreductase</fullName>
    </submittedName>
</protein>
<dbReference type="SUPFAM" id="SSF51735">
    <property type="entry name" value="NAD(P)-binding Rossmann-fold domains"/>
    <property type="match status" value="1"/>
</dbReference>
<evidence type="ECO:0000256" key="2">
    <source>
        <dbReference type="ARBA" id="ARBA00023002"/>
    </source>
</evidence>
<evidence type="ECO:0000313" key="4">
    <source>
        <dbReference type="EMBL" id="MZP44611.1"/>
    </source>
</evidence>
<organism evidence="4 5">
    <name type="scientific">Heliomicrobium gestii</name>
    <name type="common">Heliobacterium gestii</name>
    <dbReference type="NCBI Taxonomy" id="2699"/>
    <lineage>
        <taxon>Bacteria</taxon>
        <taxon>Bacillati</taxon>
        <taxon>Bacillota</taxon>
        <taxon>Clostridia</taxon>
        <taxon>Eubacteriales</taxon>
        <taxon>Heliobacteriaceae</taxon>
        <taxon>Heliomicrobium</taxon>
    </lineage>
</organism>
<dbReference type="OrthoDB" id="9806179at2"/>
<comment type="caution">
    <text evidence="4">The sequence shown here is derived from an EMBL/GenBank/DDBJ whole genome shotgun (WGS) entry which is preliminary data.</text>
</comment>
<dbReference type="Proteomes" id="UP000471031">
    <property type="component" value="Unassembled WGS sequence"/>
</dbReference>
<dbReference type="PRINTS" id="PR00469">
    <property type="entry name" value="PNDRDTASEII"/>
</dbReference>
<dbReference type="SUPFAM" id="SSF51905">
    <property type="entry name" value="FAD/NAD(P)-binding domain"/>
    <property type="match status" value="1"/>
</dbReference>
<dbReference type="PANTHER" id="PTHR48105">
    <property type="entry name" value="THIOREDOXIN REDUCTASE 1-RELATED-RELATED"/>
    <property type="match status" value="1"/>
</dbReference>
<dbReference type="InterPro" id="IPR036188">
    <property type="entry name" value="FAD/NAD-bd_sf"/>
</dbReference>
<dbReference type="Gene3D" id="3.50.50.60">
    <property type="entry name" value="FAD/NAD(P)-binding domain"/>
    <property type="match status" value="2"/>
</dbReference>
<accession>A0A845LGE3</accession>
<reference evidence="4 5" key="1">
    <citation type="submission" date="2020-01" db="EMBL/GenBank/DDBJ databases">
        <title>Whole genome sequence of Heliobacterium gestii DSM 11169.</title>
        <authorList>
            <person name="Kyndt J.A."/>
            <person name="Meyer T.E."/>
        </authorList>
    </citation>
    <scope>NUCLEOTIDE SEQUENCE [LARGE SCALE GENOMIC DNA]</scope>
    <source>
        <strain evidence="4 5">DSM 11169</strain>
    </source>
</reference>
<proteinExistence type="predicted"/>
<feature type="domain" description="FAD/NAD(P)-binding" evidence="3">
    <location>
        <begin position="1"/>
        <end position="266"/>
    </location>
</feature>
<evidence type="ECO:0000256" key="1">
    <source>
        <dbReference type="ARBA" id="ARBA00022630"/>
    </source>
</evidence>
<keyword evidence="1" id="KW-0285">Flavoprotein</keyword>
<dbReference type="EMBL" id="WXEX01000021">
    <property type="protein sequence ID" value="MZP44611.1"/>
    <property type="molecule type" value="Genomic_DNA"/>
</dbReference>
<keyword evidence="2" id="KW-0560">Oxidoreductase</keyword>
<keyword evidence="5" id="KW-1185">Reference proteome</keyword>
<dbReference type="AlphaFoldDB" id="A0A845LGE3"/>
<dbReference type="InterPro" id="IPR036291">
    <property type="entry name" value="NAD(P)-bd_dom_sf"/>
</dbReference>
<gene>
    <name evidence="4" type="ORF">GTO89_16425</name>
</gene>
<dbReference type="InterPro" id="IPR050097">
    <property type="entry name" value="Ferredoxin-NADP_redctase_2"/>
</dbReference>
<dbReference type="Pfam" id="PF07992">
    <property type="entry name" value="Pyr_redox_2"/>
    <property type="match status" value="1"/>
</dbReference>
<dbReference type="InterPro" id="IPR023753">
    <property type="entry name" value="FAD/NAD-binding_dom"/>
</dbReference>
<dbReference type="GO" id="GO:0016491">
    <property type="term" value="F:oxidoreductase activity"/>
    <property type="evidence" value="ECO:0007669"/>
    <property type="project" value="UniProtKB-KW"/>
</dbReference>
<evidence type="ECO:0000259" key="3">
    <source>
        <dbReference type="Pfam" id="PF07992"/>
    </source>
</evidence>
<name>A0A845LGE3_HELGE</name>
<dbReference type="PRINTS" id="PR00368">
    <property type="entry name" value="FADPNR"/>
</dbReference>
<evidence type="ECO:0000313" key="5">
    <source>
        <dbReference type="Proteomes" id="UP000471031"/>
    </source>
</evidence>
<sequence>MSSAIQLARYNHSVLVFDGGEGRTSWVPKYHNLLGYPQGITGKELLRLGREQAQMYGAEIVKSLVGRIEKTDEGDFTVTTSSADYRSRYLVFATGLTDIQPEIPNRYEFAGRSVYYCLDCNGFEFIGQKAAVLGHTKRAILSAVALLDYTHHVFIATNGQPLEGRAEYDELLKEYRIEVIETPVERFQGVAGVKGKLKALSFQGGSLREVDKALSTYGVKGNSKLAEELSVAVNERGHIIVNDFMETNIPHIYAVGDVINTTQMLVFAICEGVKAAMSIHRAMESKRQRLPVQDGPDVSD</sequence>